<dbReference type="PROSITE" id="PS51257">
    <property type="entry name" value="PROKAR_LIPOPROTEIN"/>
    <property type="match status" value="1"/>
</dbReference>
<dbReference type="KEGG" id="adi:B5T_01447"/>
<dbReference type="InterPro" id="IPR019734">
    <property type="entry name" value="TPR_rpt"/>
</dbReference>
<evidence type="ECO:0000313" key="1">
    <source>
        <dbReference type="EMBL" id="AFT69729.1"/>
    </source>
</evidence>
<proteinExistence type="predicted"/>
<evidence type="ECO:0000313" key="2">
    <source>
        <dbReference type="Proteomes" id="UP000006286"/>
    </source>
</evidence>
<organism evidence="1 2">
    <name type="scientific">Alcanivorax dieselolei (strain DSM 16502 / CGMCC 1.3690 / MCCC 1A00001 / B-5)</name>
    <name type="common">Alloalcanivorax dieselolei</name>
    <dbReference type="NCBI Taxonomy" id="930169"/>
    <lineage>
        <taxon>Bacteria</taxon>
        <taxon>Pseudomonadati</taxon>
        <taxon>Pseudomonadota</taxon>
        <taxon>Gammaproteobacteria</taxon>
        <taxon>Oceanospirillales</taxon>
        <taxon>Alcanivoracaceae</taxon>
        <taxon>Alloalcanivorax</taxon>
    </lineage>
</organism>
<dbReference type="HOGENOM" id="CLU_069114_0_0_6"/>
<gene>
    <name evidence="1" type="ordered locus">B5T_01447</name>
</gene>
<dbReference type="Proteomes" id="UP000006286">
    <property type="component" value="Chromosome"/>
</dbReference>
<dbReference type="eggNOG" id="COG3271">
    <property type="taxonomic scope" value="Bacteria"/>
</dbReference>
<dbReference type="Pfam" id="PF13432">
    <property type="entry name" value="TPR_16"/>
    <property type="match status" value="1"/>
</dbReference>
<dbReference type="Gene3D" id="1.25.40.10">
    <property type="entry name" value="Tetratricopeptide repeat domain"/>
    <property type="match status" value="1"/>
</dbReference>
<reference evidence="1 2" key="1">
    <citation type="journal article" date="2012" name="J. Bacteriol.">
        <title>Complete genome sequence of Alcanivorax dieselolei type strain B5.</title>
        <authorList>
            <person name="Lai Q."/>
            <person name="Li W."/>
            <person name="Shao Z."/>
        </authorList>
    </citation>
    <scope>NUCLEOTIDE SEQUENCE [LARGE SCALE GENOMIC DNA]</scope>
    <source>
        <strain evidence="2">DSM 16502 / CGMCC 1.3690 / B-5</strain>
    </source>
</reference>
<dbReference type="RefSeq" id="WP_014993805.1">
    <property type="nucleotide sequence ID" value="NC_018691.1"/>
</dbReference>
<dbReference type="AlphaFoldDB" id="K0C8A5"/>
<dbReference type="Pfam" id="PF13181">
    <property type="entry name" value="TPR_8"/>
    <property type="match status" value="1"/>
</dbReference>
<name>K0C8A5_ALCDB</name>
<dbReference type="SUPFAM" id="SSF48452">
    <property type="entry name" value="TPR-like"/>
    <property type="match status" value="1"/>
</dbReference>
<dbReference type="EMBL" id="CP003466">
    <property type="protein sequence ID" value="AFT69729.1"/>
    <property type="molecule type" value="Genomic_DNA"/>
</dbReference>
<dbReference type="eggNOG" id="COG0457">
    <property type="taxonomic scope" value="Bacteria"/>
</dbReference>
<sequence length="299" mass="32477">MSVRAIGAGLVLLLAGCQTLPPPQSARQPASQRLDVPFIAQEKYQCGPAALGMMLQWNSLPGDAESLVDEVWLPERKGSLGIELMAAGRARGLLAYPVNEPEALFSELQAGHPVLILQNLALKRWPQWHFAVVTGYRDGGDRLILHSGTREATTSHWNRFIRTWARADYWGMVLLPAGELPASARPGPLLHALAPQKKDALRHWQTAASRFADDGKLHFAYANALWQAGRKAEALNAFEKTVTLTPSLAPAWNNLAYARLDQGDGDAAREAVCRAHTLAPDDANIDDSVVEITDGAGCP</sequence>
<dbReference type="Gene3D" id="3.90.70.10">
    <property type="entry name" value="Cysteine proteinases"/>
    <property type="match status" value="1"/>
</dbReference>
<dbReference type="PATRIC" id="fig|930169.3.peg.1422"/>
<dbReference type="SMART" id="SM00028">
    <property type="entry name" value="TPR"/>
    <property type="match status" value="2"/>
</dbReference>
<dbReference type="InterPro" id="IPR011990">
    <property type="entry name" value="TPR-like_helical_dom_sf"/>
</dbReference>
<accession>K0C8A5</accession>
<protein>
    <submittedName>
        <fullName evidence="1">Peptidase, C39 family</fullName>
    </submittedName>
</protein>
<dbReference type="STRING" id="930169.B5T_01447"/>
<dbReference type="NCBIfam" id="NF033920">
    <property type="entry name" value="C39_PA2778_fam"/>
    <property type="match status" value="1"/>
</dbReference>
<keyword evidence="2" id="KW-1185">Reference proteome</keyword>